<accession>A0A644YNP3</accession>
<dbReference type="EMBL" id="VSSQ01005524">
    <property type="protein sequence ID" value="MPM29491.1"/>
    <property type="molecule type" value="Genomic_DNA"/>
</dbReference>
<sequence length="262" mass="28638">MKTITIFLLVIISWQIKAQTTFTPPYSTDFNNYTTEAEFLVDWSYENNLPTDQAGVWGFDYTAYFGFNSSNCPFYFTASNADGDDWLFSPGFNLTQGTSYNLTFLLAGAFDGYTEKMKVFAGTADTSSAMTQQLYDFSAISSAVFDSVSLSFSVPATGVYYFGFQALSAAGNFGILIDNFSIDYGTGISSFQKSTTCFSNPCNGNLLFSSGSPKEITLYSSSGQMIIHTIADDQLILSGISDGLYFVRIGTEPAKPLIIQNP</sequence>
<dbReference type="AlphaFoldDB" id="A0A644YNP3"/>
<name>A0A644YNP3_9ZZZZ</name>
<dbReference type="NCBIfam" id="NF038128">
    <property type="entry name" value="choice_anch_J"/>
    <property type="match status" value="1"/>
</dbReference>
<protein>
    <recommendedName>
        <fullName evidence="2">Secretion system C-terminal sorting domain-containing protein</fullName>
    </recommendedName>
</protein>
<reference evidence="1" key="1">
    <citation type="submission" date="2019-08" db="EMBL/GenBank/DDBJ databases">
        <authorList>
            <person name="Kucharzyk K."/>
            <person name="Murdoch R.W."/>
            <person name="Higgins S."/>
            <person name="Loffler F."/>
        </authorList>
    </citation>
    <scope>NUCLEOTIDE SEQUENCE</scope>
</reference>
<gene>
    <name evidence="1" type="ORF">SDC9_76031</name>
</gene>
<dbReference type="Gene3D" id="2.60.120.200">
    <property type="match status" value="1"/>
</dbReference>
<comment type="caution">
    <text evidence="1">The sequence shown here is derived from an EMBL/GenBank/DDBJ whole genome shotgun (WGS) entry which is preliminary data.</text>
</comment>
<proteinExistence type="predicted"/>
<evidence type="ECO:0000313" key="1">
    <source>
        <dbReference type="EMBL" id="MPM29491.1"/>
    </source>
</evidence>
<organism evidence="1">
    <name type="scientific">bioreactor metagenome</name>
    <dbReference type="NCBI Taxonomy" id="1076179"/>
    <lineage>
        <taxon>unclassified sequences</taxon>
        <taxon>metagenomes</taxon>
        <taxon>ecological metagenomes</taxon>
    </lineage>
</organism>
<dbReference type="NCBIfam" id="TIGR04183">
    <property type="entry name" value="Por_Secre_tail"/>
    <property type="match status" value="1"/>
</dbReference>
<evidence type="ECO:0008006" key="2">
    <source>
        <dbReference type="Google" id="ProtNLM"/>
    </source>
</evidence>
<dbReference type="InterPro" id="IPR026444">
    <property type="entry name" value="Secre_tail"/>
</dbReference>